<dbReference type="OrthoDB" id="5684515at2"/>
<dbReference type="AlphaFoldDB" id="A0A1G9J1X3"/>
<evidence type="ECO:0000313" key="1">
    <source>
        <dbReference type="EMBL" id="SDL31276.1"/>
    </source>
</evidence>
<dbReference type="EMBL" id="FNFO01000005">
    <property type="protein sequence ID" value="SDL31276.1"/>
    <property type="molecule type" value="Genomic_DNA"/>
</dbReference>
<sequence length="117" mass="13207">MSSINYHNRRFRSVSNSDNGEVSSDTLFEYQQEGSLVWATYQGGGIRFGTLIASVDAAGNLDMRYQHMNTAGELMTGVCQSRPEWLPDGRLRLHERWRWTSGDASEGESMIEEVRGT</sequence>
<organism evidence="1 2">
    <name type="scientific">Catalinimonas alkaloidigena</name>
    <dbReference type="NCBI Taxonomy" id="1075417"/>
    <lineage>
        <taxon>Bacteria</taxon>
        <taxon>Pseudomonadati</taxon>
        <taxon>Bacteroidota</taxon>
        <taxon>Cytophagia</taxon>
        <taxon>Cytophagales</taxon>
        <taxon>Catalimonadaceae</taxon>
        <taxon>Catalinimonas</taxon>
    </lineage>
</organism>
<reference evidence="1 2" key="1">
    <citation type="submission" date="2016-10" db="EMBL/GenBank/DDBJ databases">
        <authorList>
            <person name="de Groot N.N."/>
        </authorList>
    </citation>
    <scope>NUCLEOTIDE SEQUENCE [LARGE SCALE GENOMIC DNA]</scope>
    <source>
        <strain evidence="1 2">DSM 25186</strain>
    </source>
</reference>
<dbReference type="Pfam" id="PF26421">
    <property type="entry name" value="Avidin_like"/>
    <property type="match status" value="1"/>
</dbReference>
<evidence type="ECO:0000313" key="2">
    <source>
        <dbReference type="Proteomes" id="UP000198510"/>
    </source>
</evidence>
<gene>
    <name evidence="1" type="ORF">SAMN05421823_105172</name>
</gene>
<dbReference type="InterPro" id="IPR058595">
    <property type="entry name" value="Avidin-like"/>
</dbReference>
<name>A0A1G9J1X3_9BACT</name>
<dbReference type="STRING" id="1075417.SAMN05421823_105172"/>
<keyword evidence="2" id="KW-1185">Reference proteome</keyword>
<protein>
    <recommendedName>
        <fullName evidence="3">N-acetylglutamate synthase</fullName>
    </recommendedName>
</protein>
<proteinExistence type="predicted"/>
<dbReference type="RefSeq" id="WP_089683195.1">
    <property type="nucleotide sequence ID" value="NZ_FNFO01000005.1"/>
</dbReference>
<accession>A0A1G9J1X3</accession>
<evidence type="ECO:0008006" key="3">
    <source>
        <dbReference type="Google" id="ProtNLM"/>
    </source>
</evidence>
<dbReference type="Proteomes" id="UP000198510">
    <property type="component" value="Unassembled WGS sequence"/>
</dbReference>